<gene>
    <name evidence="2" type="ORF">HUK68_20030</name>
</gene>
<evidence type="ECO:0000313" key="2">
    <source>
        <dbReference type="EMBL" id="QKV55231.1"/>
    </source>
</evidence>
<proteinExistence type="inferred from homology"/>
<dbReference type="EMBL" id="CP054841">
    <property type="protein sequence ID" value="QKV55231.1"/>
    <property type="molecule type" value="Genomic_DNA"/>
</dbReference>
<protein>
    <submittedName>
        <fullName evidence="2">Trehalose-6-phosphate synthase</fullName>
    </submittedName>
</protein>
<keyword evidence="2" id="KW-0614">Plasmid</keyword>
<evidence type="ECO:0000313" key="3">
    <source>
        <dbReference type="Proteomes" id="UP000509579"/>
    </source>
</evidence>
<geneLocation type="plasmid" evidence="2 3">
    <name>unnamed1</name>
</geneLocation>
<evidence type="ECO:0000256" key="1">
    <source>
        <dbReference type="ARBA" id="ARBA00008799"/>
    </source>
</evidence>
<accession>A0A6N1X798</accession>
<comment type="similarity">
    <text evidence="1">Belongs to the glycosyltransferase 20 family.</text>
</comment>
<dbReference type="Gene3D" id="3.40.50.2000">
    <property type="entry name" value="Glycogen Phosphorylase B"/>
    <property type="match status" value="2"/>
</dbReference>
<name>A0A6N1X798_9BURK</name>
<dbReference type="Pfam" id="PF00982">
    <property type="entry name" value="Glyco_transf_20"/>
    <property type="match status" value="1"/>
</dbReference>
<organism evidence="2 3">
    <name type="scientific">Comamonas antarctica</name>
    <dbReference type="NCBI Taxonomy" id="2743470"/>
    <lineage>
        <taxon>Bacteria</taxon>
        <taxon>Pseudomonadati</taxon>
        <taxon>Pseudomonadota</taxon>
        <taxon>Betaproteobacteria</taxon>
        <taxon>Burkholderiales</taxon>
        <taxon>Comamonadaceae</taxon>
        <taxon>Comamonas</taxon>
    </lineage>
</organism>
<keyword evidence="3" id="KW-1185">Reference proteome</keyword>
<dbReference type="Proteomes" id="UP000509579">
    <property type="component" value="Plasmid unnamed1"/>
</dbReference>
<dbReference type="GO" id="GO:0005992">
    <property type="term" value="P:trehalose biosynthetic process"/>
    <property type="evidence" value="ECO:0007669"/>
    <property type="project" value="InterPro"/>
</dbReference>
<dbReference type="PANTHER" id="PTHR10788:SF106">
    <property type="entry name" value="BCDNA.GH08860"/>
    <property type="match status" value="1"/>
</dbReference>
<dbReference type="KEGG" id="aant:HUK68_20030"/>
<dbReference type="InterPro" id="IPR001830">
    <property type="entry name" value="Glyco_trans_20"/>
</dbReference>
<sequence length="448" mass="50435">MATAVQDTFSTIEGTWIGWSGQIAETDETKSEKRGNIDYQVFSLTEKEYREYYLGFSNEVLWPVCHSRPDYLQFSAQAYQTYCAVNAKFADQVLSCAEDGDVVWVHDYHLLLAAQSLRACGHQGVVGYFHHIPVPPAELLRTIPWHAELLCALLDYDVVGLQTRNDLKNLMDYFQSLRGQHPELHVQAAGDEAFRLHWRGRSTQFGVYPISVDTARIEEGAPRAWALPPVQELKQSLGARALVIGVDRLDYSKGLERKFQAFERHLGETASAQLPVLLQIASRSRSELASYQQLCEGLEAQASRINGRHGTPSYAPIRYVNTVYAQSLLTGFYRLARAALVTPVRDGMNLVAKEYVAAQDPDDPGVLILSEFAGAAQELGEALLVNPFDTAGVAQAIERALHMPQLERVQRHRAMLKRLRSHDIERWHQRFLFDLCACQPHLLERTGS</sequence>
<dbReference type="PANTHER" id="PTHR10788">
    <property type="entry name" value="TREHALOSE-6-PHOSPHATE SYNTHASE"/>
    <property type="match status" value="1"/>
</dbReference>
<dbReference type="SUPFAM" id="SSF53756">
    <property type="entry name" value="UDP-Glycosyltransferase/glycogen phosphorylase"/>
    <property type="match status" value="1"/>
</dbReference>
<reference evidence="2 3" key="1">
    <citation type="submission" date="2020-06" db="EMBL/GenBank/DDBJ databases">
        <title>Acidovorax antarctica sp. nov., isolated from Corinth ice sheet soil, Antarctic Fields Peninsula.</title>
        <authorList>
            <person name="Xu Q."/>
            <person name="Peng F."/>
        </authorList>
    </citation>
    <scope>NUCLEOTIDE SEQUENCE [LARGE SCALE GENOMIC DNA]</scope>
    <source>
        <strain evidence="2 3">16-35-5</strain>
        <plasmid evidence="2 3">unnamed1</plasmid>
    </source>
</reference>
<dbReference type="GO" id="GO:0003825">
    <property type="term" value="F:alpha,alpha-trehalose-phosphate synthase (UDP-forming) activity"/>
    <property type="evidence" value="ECO:0007669"/>
    <property type="project" value="TreeGrafter"/>
</dbReference>
<dbReference type="AlphaFoldDB" id="A0A6N1X798"/>
<dbReference type="CDD" id="cd03788">
    <property type="entry name" value="GT20_TPS"/>
    <property type="match status" value="1"/>
</dbReference>